<protein>
    <recommendedName>
        <fullName evidence="3">Nucleotidyl transferase domain-containing protein</fullName>
    </recommendedName>
</protein>
<proteinExistence type="predicted"/>
<dbReference type="HOGENOM" id="CLU_029499_2_1_5"/>
<dbReference type="InterPro" id="IPR005835">
    <property type="entry name" value="NTP_transferase_dom"/>
</dbReference>
<dbReference type="eggNOG" id="COG1208">
    <property type="taxonomic scope" value="Bacteria"/>
</dbReference>
<keyword evidence="1" id="KW-0808">Transferase</keyword>
<organism evidence="4 5">
    <name type="scientific">Bartonella tamiae Th239</name>
    <dbReference type="NCBI Taxonomy" id="1094558"/>
    <lineage>
        <taxon>Bacteria</taxon>
        <taxon>Pseudomonadati</taxon>
        <taxon>Pseudomonadota</taxon>
        <taxon>Alphaproteobacteria</taxon>
        <taxon>Hyphomicrobiales</taxon>
        <taxon>Bartonellaceae</taxon>
        <taxon>Bartonella</taxon>
    </lineage>
</organism>
<dbReference type="EMBL" id="AIMB01000003">
    <property type="protein sequence ID" value="EJF91111.1"/>
    <property type="molecule type" value="Genomic_DNA"/>
</dbReference>
<name>J0QYC5_9HYPH</name>
<evidence type="ECO:0000256" key="2">
    <source>
        <dbReference type="ARBA" id="ARBA00022695"/>
    </source>
</evidence>
<dbReference type="SUPFAM" id="SSF53448">
    <property type="entry name" value="Nucleotide-diphospho-sugar transferases"/>
    <property type="match status" value="1"/>
</dbReference>
<evidence type="ECO:0000313" key="5">
    <source>
        <dbReference type="Proteomes" id="UP000008952"/>
    </source>
</evidence>
<gene>
    <name evidence="4" type="ORF">ME5_00443</name>
</gene>
<dbReference type="RefSeq" id="WP_008038024.1">
    <property type="nucleotide sequence ID" value="NZ_JH725147.1"/>
</dbReference>
<dbReference type="InterPro" id="IPR050065">
    <property type="entry name" value="GlmU-like"/>
</dbReference>
<dbReference type="STRING" id="1094558.ME5_00443"/>
<dbReference type="InterPro" id="IPR029044">
    <property type="entry name" value="Nucleotide-diphossugar_trans"/>
</dbReference>
<dbReference type="PATRIC" id="fig|1094558.3.peg.492"/>
<keyword evidence="2" id="KW-0548">Nucleotidyltransferase</keyword>
<keyword evidence="5" id="KW-1185">Reference proteome</keyword>
<dbReference type="Proteomes" id="UP000008952">
    <property type="component" value="Unassembled WGS sequence"/>
</dbReference>
<comment type="caution">
    <text evidence="4">The sequence shown here is derived from an EMBL/GenBank/DDBJ whole genome shotgun (WGS) entry which is preliminary data.</text>
</comment>
<dbReference type="OrthoDB" id="9788272at2"/>
<dbReference type="AlphaFoldDB" id="J0QYC5"/>
<evidence type="ECO:0000313" key="4">
    <source>
        <dbReference type="EMBL" id="EJF91111.1"/>
    </source>
</evidence>
<sequence length="241" mass="27600">MDKKHHIHSAMVLAAGMGTRMRPLTLKIPKPLIKIYGRTLLDRALDQLERAGIENAVVNIHHLGQQIEDHLKMRHKPHILISDECSQLLDSGGGVIKALPLLGNEPFFILNADTFWIDHDDSVLRKMEAYFNPEIMDMLLLTVRRDQSASIERGDFLMASDRQLTRAPSNISEAVIYGGVLLVHPKFFHNRSMMPHSLNLYFDEAIANKRLFGFPLDGYWYTVGRMDMIAPVEYLLQKREK</sequence>
<reference evidence="4 5" key="1">
    <citation type="submission" date="2012-03" db="EMBL/GenBank/DDBJ databases">
        <title>The Genome Sequence of Bartonella tamiae Th239.</title>
        <authorList>
            <consortium name="The Broad Institute Genome Sequencing Platform"/>
            <consortium name="The Broad Institute Genome Sequencing Center for Infectious Disease"/>
            <person name="Feldgarden M."/>
            <person name="Kirby J."/>
            <person name="Kosoy M."/>
            <person name="Birtles R."/>
            <person name="Probert W.S."/>
            <person name="Chiaraviglio L."/>
            <person name="Young S.K."/>
            <person name="Zeng Q."/>
            <person name="Gargeya S."/>
            <person name="Fitzgerald M."/>
            <person name="Haas B."/>
            <person name="Abouelleil A."/>
            <person name="Alvarado L."/>
            <person name="Arachchi H.M."/>
            <person name="Berlin A."/>
            <person name="Chapman S.B."/>
            <person name="Gearin G."/>
            <person name="Goldberg J."/>
            <person name="Griggs A."/>
            <person name="Gujja S."/>
            <person name="Hansen M."/>
            <person name="Heiman D."/>
            <person name="Howarth C."/>
            <person name="Larimer J."/>
            <person name="Lui A."/>
            <person name="MacDonald P.J.P."/>
            <person name="McCowen C."/>
            <person name="Montmayeur A."/>
            <person name="Murphy C."/>
            <person name="Neiman D."/>
            <person name="Pearson M."/>
            <person name="Priest M."/>
            <person name="Roberts A."/>
            <person name="Saif S."/>
            <person name="Shea T."/>
            <person name="Sisk P."/>
            <person name="Stolte C."/>
            <person name="Sykes S."/>
            <person name="Wortman J."/>
            <person name="Nusbaum C."/>
            <person name="Birren B."/>
        </authorList>
    </citation>
    <scope>NUCLEOTIDE SEQUENCE [LARGE SCALE GENOMIC DNA]</scope>
    <source>
        <strain evidence="4 5">Th239</strain>
    </source>
</reference>
<accession>J0QYC5</accession>
<dbReference type="CDD" id="cd06422">
    <property type="entry name" value="NTP_transferase_like_1"/>
    <property type="match status" value="1"/>
</dbReference>
<evidence type="ECO:0000256" key="1">
    <source>
        <dbReference type="ARBA" id="ARBA00022679"/>
    </source>
</evidence>
<dbReference type="Gene3D" id="3.90.550.10">
    <property type="entry name" value="Spore Coat Polysaccharide Biosynthesis Protein SpsA, Chain A"/>
    <property type="match status" value="1"/>
</dbReference>
<dbReference type="PANTHER" id="PTHR43584">
    <property type="entry name" value="NUCLEOTIDYL TRANSFERASE"/>
    <property type="match status" value="1"/>
</dbReference>
<evidence type="ECO:0000259" key="3">
    <source>
        <dbReference type="Pfam" id="PF00483"/>
    </source>
</evidence>
<dbReference type="GO" id="GO:0016779">
    <property type="term" value="F:nucleotidyltransferase activity"/>
    <property type="evidence" value="ECO:0007669"/>
    <property type="project" value="UniProtKB-KW"/>
</dbReference>
<dbReference type="Pfam" id="PF00483">
    <property type="entry name" value="NTP_transferase"/>
    <property type="match status" value="1"/>
</dbReference>
<feature type="domain" description="Nucleotidyl transferase" evidence="3">
    <location>
        <begin position="10"/>
        <end position="130"/>
    </location>
</feature>
<dbReference type="PANTHER" id="PTHR43584:SF8">
    <property type="entry name" value="N-ACETYLMURAMATE ALPHA-1-PHOSPHATE URIDYLYLTRANSFERASE"/>
    <property type="match status" value="1"/>
</dbReference>